<dbReference type="RefSeq" id="WP_033496270.1">
    <property type="nucleotide sequence ID" value="NZ_JDUU01000037.1"/>
</dbReference>
<dbReference type="Proteomes" id="UP000029108">
    <property type="component" value="Unassembled WGS sequence"/>
</dbReference>
<dbReference type="AlphaFoldDB" id="A0A086ZU14"/>
<evidence type="ECO:0000313" key="2">
    <source>
        <dbReference type="Proteomes" id="UP000029108"/>
    </source>
</evidence>
<organism evidence="1 2">
    <name type="scientific">Bifidobacterium biavatii DSM 23969</name>
    <dbReference type="NCBI Taxonomy" id="1437608"/>
    <lineage>
        <taxon>Bacteria</taxon>
        <taxon>Bacillati</taxon>
        <taxon>Actinomycetota</taxon>
        <taxon>Actinomycetes</taxon>
        <taxon>Bifidobacteriales</taxon>
        <taxon>Bifidobacteriaceae</taxon>
        <taxon>Bifidobacterium</taxon>
    </lineage>
</organism>
<dbReference type="STRING" id="1437608.GCA_000771645_01888"/>
<dbReference type="EMBL" id="JGYN01000018">
    <property type="protein sequence ID" value="KFI50014.1"/>
    <property type="molecule type" value="Genomic_DNA"/>
</dbReference>
<gene>
    <name evidence="1" type="ORF">BBIA_2147</name>
</gene>
<name>A0A086ZU14_9BIFI</name>
<evidence type="ECO:0000313" key="1">
    <source>
        <dbReference type="EMBL" id="KFI50014.1"/>
    </source>
</evidence>
<proteinExistence type="predicted"/>
<comment type="caution">
    <text evidence="1">The sequence shown here is derived from an EMBL/GenBank/DDBJ whole genome shotgun (WGS) entry which is preliminary data.</text>
</comment>
<dbReference type="eggNOG" id="ENOG5031Y9I">
    <property type="taxonomic scope" value="Bacteria"/>
</dbReference>
<dbReference type="OrthoDB" id="4794185at2"/>
<accession>A0A086ZU14</accession>
<reference evidence="1 2" key="1">
    <citation type="submission" date="2014-03" db="EMBL/GenBank/DDBJ databases">
        <title>Genomics of Bifidobacteria.</title>
        <authorList>
            <person name="Ventura M."/>
            <person name="Milani C."/>
            <person name="Lugli G.A."/>
        </authorList>
    </citation>
    <scope>NUCLEOTIDE SEQUENCE [LARGE SCALE GENOMIC DNA]</scope>
    <source>
        <strain evidence="1 2">DSM 23969</strain>
    </source>
</reference>
<protein>
    <submittedName>
        <fullName evidence="1">Phage protein</fullName>
    </submittedName>
</protein>
<sequence length="119" mass="13297">MADPEQVVCQWLADDPNLADWHVSLDVPAKRPDRLITVERTGGDETRFVAHAMLAIQIWAPTRNEAMDTARQIVLPRLHDVNQLDEAGALSVNSVYNFPDPGPPMRPRCQIVAQITTET</sequence>
<keyword evidence="2" id="KW-1185">Reference proteome</keyword>